<keyword evidence="9 11" id="KW-0472">Membrane</keyword>
<dbReference type="InterPro" id="IPR018490">
    <property type="entry name" value="cNMP-bd_dom_sf"/>
</dbReference>
<organism evidence="16 17">
    <name type="scientific">Clavelina lepadiformis</name>
    <name type="common">Light-bulb sea squirt</name>
    <name type="synonym">Ascidia lepadiformis</name>
    <dbReference type="NCBI Taxonomy" id="159417"/>
    <lineage>
        <taxon>Eukaryota</taxon>
        <taxon>Metazoa</taxon>
        <taxon>Chordata</taxon>
        <taxon>Tunicata</taxon>
        <taxon>Ascidiacea</taxon>
        <taxon>Aplousobranchia</taxon>
        <taxon>Clavelinidae</taxon>
        <taxon>Clavelina</taxon>
    </lineage>
</organism>
<feature type="region of interest" description="Disordered" evidence="12">
    <location>
        <begin position="626"/>
        <end position="645"/>
    </location>
</feature>
<dbReference type="InterPro" id="IPR057492">
    <property type="entry name" value="Ig_CNNM1/2/4_N"/>
</dbReference>
<dbReference type="Proteomes" id="UP001642483">
    <property type="component" value="Unassembled WGS sequence"/>
</dbReference>
<evidence type="ECO:0000256" key="3">
    <source>
        <dbReference type="ARBA" id="ARBA00022448"/>
    </source>
</evidence>
<feature type="transmembrane region" description="Helical" evidence="13">
    <location>
        <begin position="218"/>
        <end position="239"/>
    </location>
</feature>
<keyword evidence="5 11" id="KW-0812">Transmembrane</keyword>
<dbReference type="PROSITE" id="PS51846">
    <property type="entry name" value="CNNM"/>
    <property type="match status" value="1"/>
</dbReference>
<evidence type="ECO:0000256" key="13">
    <source>
        <dbReference type="SAM" id="Phobius"/>
    </source>
</evidence>
<dbReference type="Gene3D" id="3.10.580.10">
    <property type="entry name" value="CBS-domain"/>
    <property type="match status" value="1"/>
</dbReference>
<dbReference type="InterPro" id="IPR044751">
    <property type="entry name" value="Ion_transp-like_CBS"/>
</dbReference>
<evidence type="ECO:0000256" key="11">
    <source>
        <dbReference type="PROSITE-ProRule" id="PRU01193"/>
    </source>
</evidence>
<evidence type="ECO:0000256" key="9">
    <source>
        <dbReference type="ARBA" id="ARBA00023136"/>
    </source>
</evidence>
<keyword evidence="6" id="KW-0677">Repeat</keyword>
<dbReference type="PANTHER" id="PTHR12064:SF94">
    <property type="entry name" value="UNEXTENDED PROTEIN"/>
    <property type="match status" value="1"/>
</dbReference>
<evidence type="ECO:0000256" key="2">
    <source>
        <dbReference type="ARBA" id="ARBA00010484"/>
    </source>
</evidence>
<evidence type="ECO:0008006" key="18">
    <source>
        <dbReference type="Google" id="ProtNLM"/>
    </source>
</evidence>
<feature type="transmembrane region" description="Helical" evidence="13">
    <location>
        <begin position="245"/>
        <end position="263"/>
    </location>
</feature>
<dbReference type="SUPFAM" id="SSF51206">
    <property type="entry name" value="cAMP-binding domain-like"/>
    <property type="match status" value="1"/>
</dbReference>
<dbReference type="SUPFAM" id="SSF54631">
    <property type="entry name" value="CBS-domain pair"/>
    <property type="match status" value="1"/>
</dbReference>
<dbReference type="Pfam" id="PF25511">
    <property type="entry name" value="Ig_CNNM4_N"/>
    <property type="match status" value="1"/>
</dbReference>
<feature type="transmembrane region" description="Helical" evidence="13">
    <location>
        <begin position="164"/>
        <end position="187"/>
    </location>
</feature>
<dbReference type="Pfam" id="PF25562">
    <property type="entry name" value="CNBH_CNNM2_C"/>
    <property type="match status" value="1"/>
</dbReference>
<protein>
    <recommendedName>
        <fullName evidence="18">Metal transporter CNNM2</fullName>
    </recommendedName>
</protein>
<dbReference type="Pfam" id="PF01595">
    <property type="entry name" value="CNNM"/>
    <property type="match status" value="1"/>
</dbReference>
<feature type="region of interest" description="Disordered" evidence="12">
    <location>
        <begin position="851"/>
        <end position="880"/>
    </location>
</feature>
<dbReference type="InterPro" id="IPR045095">
    <property type="entry name" value="ACDP"/>
</dbReference>
<evidence type="ECO:0000313" key="16">
    <source>
        <dbReference type="EMBL" id="CAK8688075.1"/>
    </source>
</evidence>
<feature type="compositionally biased region" description="Polar residues" evidence="12">
    <location>
        <begin position="761"/>
        <end position="772"/>
    </location>
</feature>
<dbReference type="InterPro" id="IPR046342">
    <property type="entry name" value="CBS_dom_sf"/>
</dbReference>
<evidence type="ECO:0000256" key="10">
    <source>
        <dbReference type="PROSITE-ProRule" id="PRU00703"/>
    </source>
</evidence>
<gene>
    <name evidence="16" type="ORF">CVLEPA_LOCUS20111</name>
</gene>
<sequence length="880" mass="98311">MGIWFPSLRETALLCFVFILAFSFVSPLQLFGFREESGNTTLDNGALAIFSSTNYTLRLFGSGLNASRNTRVVFAEESLSFGESCDDWKDTDPFYLQPQSDNSATIVVNIKVVPAKTSYYFCVKENDEQSYIHQGTDKWLTLVVEPVVAKEEEPGSILPLPLQIIVICFLLALSGLFSGLNLGLMSLDPMELQIVMKSGTKSEQKFAKKIYPIRKKGNFLLCTLLLGNVLVNNTLTILLGDLTSGTWAIVGSTAGIVVFGEILPQALCSRYGLNVGAYTIWLTKLFMVITFVLSYPISKILDLILGKEIGTIYNRQKLLEMLKVTDPYNDLAKDEVDIIQGALELRSKTVGGIMTPIDDCFMINLSSTLDFETMREIMSTGYTRIPVYENERTNIVSILFVKDLAFVDPDDCMALKTVCKFYQHPLNFVFNDTTLDKLLDEFKTGAFHMAIVHKVNNEGPGDPYYEVIGIVTMEDVIEEIIKSEIVDETDVYTDNKTKKLNQRRQKIPVDLSLFEENGNDKRQKVSPQILLAAHRFLLAEVEPFKALSEKVLLRLLKQDIVVELSYHGNEQKPEKLLIYSRNKPSDYFVLILEGQVRVIVGKEDLEFQGGPFSYYGVPALMQPVAPPSGSLRSKKKHNRTNSLNRSTPPIIMDIISVDDLNATAGNHWLATTGYAGNHFMPDYNLIASSDVKYIKVTKQQYLNAVRATKMARDGGTEQDSPALMGTPLTGKSSLLEKFETPASKDDSSKNNNNRYDDELSGDSTQFHVTQSHPDLAPARKRPPYLTQQSKSMSSGQLMAIAAKYATVAGDRVNPSTLMRSSTVTPRRSSLNVVRPDDVIDRCDDIIKIASNEKETKEDDQVKRSNSEATKCNERTTLLDD</sequence>
<keyword evidence="17" id="KW-1185">Reference proteome</keyword>
<evidence type="ECO:0000259" key="14">
    <source>
        <dbReference type="PROSITE" id="PS51371"/>
    </source>
</evidence>
<name>A0ABP0G8Y0_CLALP</name>
<dbReference type="PROSITE" id="PS51371">
    <property type="entry name" value="CBS"/>
    <property type="match status" value="1"/>
</dbReference>
<evidence type="ECO:0000256" key="1">
    <source>
        <dbReference type="ARBA" id="ARBA00004651"/>
    </source>
</evidence>
<feature type="domain" description="CNNM transmembrane" evidence="15">
    <location>
        <begin position="156"/>
        <end position="335"/>
    </location>
</feature>
<evidence type="ECO:0000256" key="6">
    <source>
        <dbReference type="ARBA" id="ARBA00022737"/>
    </source>
</evidence>
<dbReference type="InterPro" id="IPR002550">
    <property type="entry name" value="CNNM"/>
</dbReference>
<reference evidence="16 17" key="1">
    <citation type="submission" date="2024-02" db="EMBL/GenBank/DDBJ databases">
        <authorList>
            <person name="Daric V."/>
            <person name="Darras S."/>
        </authorList>
    </citation>
    <scope>NUCLEOTIDE SEQUENCE [LARGE SCALE GENOMIC DNA]</scope>
</reference>
<evidence type="ECO:0000256" key="5">
    <source>
        <dbReference type="ARBA" id="ARBA00022692"/>
    </source>
</evidence>
<evidence type="ECO:0000256" key="8">
    <source>
        <dbReference type="ARBA" id="ARBA00023065"/>
    </source>
</evidence>
<keyword evidence="7 11" id="KW-1133">Transmembrane helix</keyword>
<feature type="domain" description="CBS" evidence="14">
    <location>
        <begin position="422"/>
        <end position="488"/>
    </location>
</feature>
<dbReference type="EMBL" id="CAWYQH010000108">
    <property type="protein sequence ID" value="CAK8688075.1"/>
    <property type="molecule type" value="Genomic_DNA"/>
</dbReference>
<comment type="subcellular location">
    <subcellularLocation>
        <location evidence="1">Cell membrane</location>
        <topology evidence="1">Multi-pass membrane protein</topology>
    </subcellularLocation>
</comment>
<evidence type="ECO:0000259" key="15">
    <source>
        <dbReference type="PROSITE" id="PS51846"/>
    </source>
</evidence>
<evidence type="ECO:0000256" key="7">
    <source>
        <dbReference type="ARBA" id="ARBA00022989"/>
    </source>
</evidence>
<dbReference type="CDD" id="cd04590">
    <property type="entry name" value="CBS_pair_CorC_HlyC_assoc"/>
    <property type="match status" value="1"/>
</dbReference>
<feature type="region of interest" description="Disordered" evidence="12">
    <location>
        <begin position="740"/>
        <end position="793"/>
    </location>
</feature>
<dbReference type="InterPro" id="IPR000644">
    <property type="entry name" value="CBS_dom"/>
</dbReference>
<proteinExistence type="inferred from homology"/>
<keyword evidence="8" id="KW-0406">Ion transport</keyword>
<feature type="transmembrane region" description="Helical" evidence="13">
    <location>
        <begin position="275"/>
        <end position="297"/>
    </location>
</feature>
<evidence type="ECO:0000256" key="4">
    <source>
        <dbReference type="ARBA" id="ARBA00022475"/>
    </source>
</evidence>
<accession>A0ABP0G8Y0</accession>
<evidence type="ECO:0000313" key="17">
    <source>
        <dbReference type="Proteomes" id="UP001642483"/>
    </source>
</evidence>
<evidence type="ECO:0000256" key="12">
    <source>
        <dbReference type="SAM" id="MobiDB-lite"/>
    </source>
</evidence>
<comment type="caution">
    <text evidence="16">The sequence shown here is derived from an EMBL/GenBank/DDBJ whole genome shotgun (WGS) entry which is preliminary data.</text>
</comment>
<keyword evidence="4" id="KW-1003">Cell membrane</keyword>
<comment type="similarity">
    <text evidence="2">Belongs to the ACDP family.</text>
</comment>
<keyword evidence="3" id="KW-0813">Transport</keyword>
<keyword evidence="10" id="KW-0129">CBS domain</keyword>
<dbReference type="PANTHER" id="PTHR12064">
    <property type="entry name" value="METAL TRANSPORTER CNNM"/>
    <property type="match status" value="1"/>
</dbReference>